<evidence type="ECO:0000256" key="1">
    <source>
        <dbReference type="ARBA" id="ARBA00038158"/>
    </source>
</evidence>
<dbReference type="OrthoDB" id="2013972at2759"/>
<evidence type="ECO:0008006" key="5">
    <source>
        <dbReference type="Google" id="ProtNLM"/>
    </source>
</evidence>
<evidence type="ECO:0000313" key="3">
    <source>
        <dbReference type="EMBL" id="KEZ42771.1"/>
    </source>
</evidence>
<reference evidence="3 4" key="1">
    <citation type="journal article" date="2014" name="Genome Announc.">
        <title>Draft genome sequence of the pathogenic fungus Scedosporium apiospermum.</title>
        <authorList>
            <person name="Vandeputte P."/>
            <person name="Ghamrawi S."/>
            <person name="Rechenmann M."/>
            <person name="Iltis A."/>
            <person name="Giraud S."/>
            <person name="Fleury M."/>
            <person name="Thornton C."/>
            <person name="Delhaes L."/>
            <person name="Meyer W."/>
            <person name="Papon N."/>
            <person name="Bouchara J.P."/>
        </authorList>
    </citation>
    <scope>NUCLEOTIDE SEQUENCE [LARGE SCALE GENOMIC DNA]</scope>
    <source>
        <strain evidence="3 4">IHEM 14462</strain>
    </source>
</reference>
<sequence>MHALTTMPIQSRSLNQLRAMGEIYSASPTTSRCVLEIVWLECVRRNAPGRPVAEYVELLELVRWGELEGNNNPEEIEQGNSVFISPPNLLVFVWHSNMPSGTKYDLLDWIFSMDNLESEVRRDFIKHLDSTMDRQRRRDSVALLTPLMVAGADVYATVQHFDGARWCTLTEYAENLGLEDVWDNALRACGYSPEQVRIESDRRLADMKRLDRGDVTGRESVDRVFFSSYRVLRLSMGGQPAMKPRPLLENKILFWIINMGDHKRSGTTSPNAPASSPPPAEPAVAQESAERAADFHDAQHWATIGTGDALRDDEADSAVGDDDVASSTESISSSILHYRTIHGRTYHAERGNAEYWTPNDEHHNESMDIKKLLTLEPERVSILVRAAKLPVALTTSTGIWAIDFADEYPNTEVIGTDISPIQPSWVPPNLKFEIEDCTQEWTFDPDSMDYVHMRYLYGSISDWTALFKEAFRVCKPGGWVESYEASPRMESDDGTVTETCAINEWGKFFIEGGKALNRTFEIIDKELQKKGMEEAGFVDVKVWDLKAPIGGWAKDARLKQIGQFAQAALEQDYEGYVLFMANMVLGWTKEEVTVYCAQLRREIRSGKFHPFYRQRVVYGRKPE</sequence>
<dbReference type="CDD" id="cd02440">
    <property type="entry name" value="AdoMet_MTases"/>
    <property type="match status" value="1"/>
</dbReference>
<dbReference type="InterPro" id="IPR029063">
    <property type="entry name" value="SAM-dependent_MTases_sf"/>
</dbReference>
<accession>A0A084G609</accession>
<dbReference type="GO" id="GO:0008168">
    <property type="term" value="F:methyltransferase activity"/>
    <property type="evidence" value="ECO:0007669"/>
    <property type="project" value="TreeGrafter"/>
</dbReference>
<dbReference type="KEGG" id="sapo:SAPIO_CDS6060"/>
<dbReference type="RefSeq" id="XP_016642570.1">
    <property type="nucleotide sequence ID" value="XM_016788254.1"/>
</dbReference>
<dbReference type="GeneID" id="27725132"/>
<dbReference type="PANTHER" id="PTHR43591">
    <property type="entry name" value="METHYLTRANSFERASE"/>
    <property type="match status" value="1"/>
</dbReference>
<dbReference type="Pfam" id="PF13489">
    <property type="entry name" value="Methyltransf_23"/>
    <property type="match status" value="1"/>
</dbReference>
<protein>
    <recommendedName>
        <fullName evidence="5">Methyltransferase domain-containing protein</fullName>
    </recommendedName>
</protein>
<dbReference type="AlphaFoldDB" id="A0A084G609"/>
<evidence type="ECO:0000313" key="4">
    <source>
        <dbReference type="Proteomes" id="UP000028545"/>
    </source>
</evidence>
<evidence type="ECO:0000256" key="2">
    <source>
        <dbReference type="SAM" id="MobiDB-lite"/>
    </source>
</evidence>
<comment type="similarity">
    <text evidence="1">Belongs to the methyltransferase superfamily. LaeA methyltransferase family.</text>
</comment>
<dbReference type="PANTHER" id="PTHR43591:SF10">
    <property type="entry name" value="ABC TRANSMEMBRANE TYPE-1 DOMAIN-CONTAINING PROTEIN-RELATED"/>
    <property type="match status" value="1"/>
</dbReference>
<dbReference type="HOGENOM" id="CLU_438839_0_0_1"/>
<proteinExistence type="inferred from homology"/>
<dbReference type="VEuPathDB" id="FungiDB:SAPIO_CDS6060"/>
<dbReference type="EMBL" id="JOWA01000099">
    <property type="protein sequence ID" value="KEZ42771.1"/>
    <property type="molecule type" value="Genomic_DNA"/>
</dbReference>
<comment type="caution">
    <text evidence="3">The sequence shown here is derived from an EMBL/GenBank/DDBJ whole genome shotgun (WGS) entry which is preliminary data.</text>
</comment>
<feature type="region of interest" description="Disordered" evidence="2">
    <location>
        <begin position="264"/>
        <end position="292"/>
    </location>
</feature>
<gene>
    <name evidence="3" type="ORF">SAPIO_CDS6060</name>
</gene>
<dbReference type="Proteomes" id="UP000028545">
    <property type="component" value="Unassembled WGS sequence"/>
</dbReference>
<name>A0A084G609_PSEDA</name>
<dbReference type="SUPFAM" id="SSF53335">
    <property type="entry name" value="S-adenosyl-L-methionine-dependent methyltransferases"/>
    <property type="match status" value="1"/>
</dbReference>
<keyword evidence="4" id="KW-1185">Reference proteome</keyword>
<organism evidence="3 4">
    <name type="scientific">Pseudallescheria apiosperma</name>
    <name type="common">Scedosporium apiospermum</name>
    <dbReference type="NCBI Taxonomy" id="563466"/>
    <lineage>
        <taxon>Eukaryota</taxon>
        <taxon>Fungi</taxon>
        <taxon>Dikarya</taxon>
        <taxon>Ascomycota</taxon>
        <taxon>Pezizomycotina</taxon>
        <taxon>Sordariomycetes</taxon>
        <taxon>Hypocreomycetidae</taxon>
        <taxon>Microascales</taxon>
        <taxon>Microascaceae</taxon>
        <taxon>Scedosporium</taxon>
    </lineage>
</organism>
<dbReference type="Gene3D" id="3.40.50.150">
    <property type="entry name" value="Vaccinia Virus protein VP39"/>
    <property type="match status" value="1"/>
</dbReference>